<name>A0A244CKM1_PSEDV</name>
<protein>
    <recommendedName>
        <fullName evidence="6">HemY N-terminal domain-containing protein</fullName>
    </recommendedName>
</protein>
<dbReference type="RefSeq" id="WP_086746039.1">
    <property type="nucleotide sequence ID" value="NZ_MWPV01000009.1"/>
</dbReference>
<dbReference type="OrthoDB" id="7067577at2"/>
<feature type="transmembrane region" description="Helical" evidence="5">
    <location>
        <begin position="39"/>
        <end position="59"/>
    </location>
</feature>
<organism evidence="7 8">
    <name type="scientific">Pseudoalteromonas ulvae</name>
    <dbReference type="NCBI Taxonomy" id="107327"/>
    <lineage>
        <taxon>Bacteria</taxon>
        <taxon>Pseudomonadati</taxon>
        <taxon>Pseudomonadota</taxon>
        <taxon>Gammaproteobacteria</taxon>
        <taxon>Alteromonadales</taxon>
        <taxon>Pseudoalteromonadaceae</taxon>
        <taxon>Pseudoalteromonas</taxon>
    </lineage>
</organism>
<proteinExistence type="predicted"/>
<evidence type="ECO:0000256" key="1">
    <source>
        <dbReference type="ARBA" id="ARBA00004370"/>
    </source>
</evidence>
<keyword evidence="3 5" id="KW-1133">Transmembrane helix</keyword>
<evidence type="ECO:0000313" key="7">
    <source>
        <dbReference type="EMBL" id="OUL55896.1"/>
    </source>
</evidence>
<dbReference type="SUPFAM" id="SSF48452">
    <property type="entry name" value="TPR-like"/>
    <property type="match status" value="1"/>
</dbReference>
<dbReference type="InterPro" id="IPR010817">
    <property type="entry name" value="HemY_N"/>
</dbReference>
<dbReference type="Pfam" id="PF07219">
    <property type="entry name" value="HemY_N"/>
    <property type="match status" value="1"/>
</dbReference>
<dbReference type="InterPro" id="IPR011990">
    <property type="entry name" value="TPR-like_helical_dom_sf"/>
</dbReference>
<evidence type="ECO:0000313" key="8">
    <source>
        <dbReference type="Proteomes" id="UP000194841"/>
    </source>
</evidence>
<keyword evidence="8" id="KW-1185">Reference proteome</keyword>
<evidence type="ECO:0000256" key="4">
    <source>
        <dbReference type="ARBA" id="ARBA00023136"/>
    </source>
</evidence>
<dbReference type="EMBL" id="MWPV01000009">
    <property type="protein sequence ID" value="OUL55896.1"/>
    <property type="molecule type" value="Genomic_DNA"/>
</dbReference>
<evidence type="ECO:0000256" key="3">
    <source>
        <dbReference type="ARBA" id="ARBA00022989"/>
    </source>
</evidence>
<comment type="subcellular location">
    <subcellularLocation>
        <location evidence="1">Membrane</location>
    </subcellularLocation>
</comment>
<keyword evidence="4 5" id="KW-0472">Membrane</keyword>
<gene>
    <name evidence="7" type="ORF">B1199_20675</name>
</gene>
<dbReference type="Proteomes" id="UP000194841">
    <property type="component" value="Unassembled WGS sequence"/>
</dbReference>
<evidence type="ECO:0000259" key="6">
    <source>
        <dbReference type="Pfam" id="PF07219"/>
    </source>
</evidence>
<accession>A0A244CKM1</accession>
<reference evidence="7 8" key="1">
    <citation type="submission" date="2017-02" db="EMBL/GenBank/DDBJ databases">
        <title>Pseudoalteromonas ulvae TC14 Genome.</title>
        <authorList>
            <person name="Molmeret M."/>
        </authorList>
    </citation>
    <scope>NUCLEOTIDE SEQUENCE [LARGE SCALE GENOMIC DNA]</scope>
    <source>
        <strain evidence="7">TC14</strain>
    </source>
</reference>
<feature type="domain" description="HemY N-terminal" evidence="6">
    <location>
        <begin position="26"/>
        <end position="130"/>
    </location>
</feature>
<keyword evidence="2 5" id="KW-0812">Transmembrane</keyword>
<dbReference type="GO" id="GO:0016020">
    <property type="term" value="C:membrane"/>
    <property type="evidence" value="ECO:0007669"/>
    <property type="project" value="UniProtKB-SubCell"/>
</dbReference>
<evidence type="ECO:0000256" key="2">
    <source>
        <dbReference type="ARBA" id="ARBA00022692"/>
    </source>
</evidence>
<evidence type="ECO:0000256" key="5">
    <source>
        <dbReference type="SAM" id="Phobius"/>
    </source>
</evidence>
<dbReference type="Gene3D" id="1.25.40.10">
    <property type="entry name" value="Tetratricopeptide repeat domain"/>
    <property type="match status" value="1"/>
</dbReference>
<dbReference type="AlphaFoldDB" id="A0A244CKM1"/>
<sequence>MIKPILAFLLAALVLGVAPWVIGEKGYILIALDNWTIEGTIVSFAIMLLLAVSSVFIIYKLVRYLLSIYGSTRFRFTERSQKKQLANLQQGLWSTLNNDHSFVLKKLDSAAIPEQWQGISYAFAADAALKSKQSAKALALLAKVPDEQQNYVAHLYAQSGEAQMAADLLSIAAEQKKPDALQLRLYSQLLVAQKDSENLLNILPKLAKFADFTDQQWQSVWEVIFEHGDGQILQQRFEQLPRNLKPLAEVQYCQAILTNGEVATGEKILLKLLKKGHFEAICQVLSTSQQLSLVSLQKAIQEQLKKQPESTQLLLCLAYTAKAQNDAELASKVFKTVLNDENSPRHWRAAAECYAAQGLTEQALVLYQRFTPV</sequence>
<comment type="caution">
    <text evidence="7">The sequence shown here is derived from an EMBL/GenBank/DDBJ whole genome shotgun (WGS) entry which is preliminary data.</text>
</comment>